<keyword evidence="6" id="KW-0812">Transmembrane</keyword>
<feature type="compositionally biased region" description="Polar residues" evidence="5">
    <location>
        <begin position="802"/>
        <end position="817"/>
    </location>
</feature>
<keyword evidence="3" id="KW-0106">Calcium</keyword>
<dbReference type="PANTHER" id="PTHR24027:SF442">
    <property type="entry name" value="PROTOCADHERIN-15 ISOFORM X1"/>
    <property type="match status" value="1"/>
</dbReference>
<dbReference type="InterPro" id="IPR039808">
    <property type="entry name" value="Cadherin"/>
</dbReference>
<dbReference type="SUPFAM" id="SSF49313">
    <property type="entry name" value="Cadherin-like"/>
    <property type="match status" value="2"/>
</dbReference>
<feature type="compositionally biased region" description="Low complexity" evidence="5">
    <location>
        <begin position="827"/>
        <end position="838"/>
    </location>
</feature>
<gene>
    <name evidence="8" type="ORF">MAR_011083</name>
</gene>
<dbReference type="InterPro" id="IPR015919">
    <property type="entry name" value="Cadherin-like_sf"/>
</dbReference>
<dbReference type="SMART" id="SM00112">
    <property type="entry name" value="CA"/>
    <property type="match status" value="1"/>
</dbReference>
<evidence type="ECO:0000313" key="9">
    <source>
        <dbReference type="Proteomes" id="UP001164746"/>
    </source>
</evidence>
<evidence type="ECO:0000256" key="5">
    <source>
        <dbReference type="SAM" id="MobiDB-lite"/>
    </source>
</evidence>
<keyword evidence="6" id="KW-1133">Transmembrane helix</keyword>
<feature type="domain" description="Cadherin" evidence="7">
    <location>
        <begin position="540"/>
        <end position="621"/>
    </location>
</feature>
<dbReference type="PANTHER" id="PTHR24027">
    <property type="entry name" value="CADHERIN-23"/>
    <property type="match status" value="1"/>
</dbReference>
<organism evidence="8 9">
    <name type="scientific">Mya arenaria</name>
    <name type="common">Soft-shell clam</name>
    <dbReference type="NCBI Taxonomy" id="6604"/>
    <lineage>
        <taxon>Eukaryota</taxon>
        <taxon>Metazoa</taxon>
        <taxon>Spiralia</taxon>
        <taxon>Lophotrochozoa</taxon>
        <taxon>Mollusca</taxon>
        <taxon>Bivalvia</taxon>
        <taxon>Autobranchia</taxon>
        <taxon>Heteroconchia</taxon>
        <taxon>Euheterodonta</taxon>
        <taxon>Imparidentia</taxon>
        <taxon>Neoheterodontei</taxon>
        <taxon>Myida</taxon>
        <taxon>Myoidea</taxon>
        <taxon>Myidae</taxon>
        <taxon>Mya</taxon>
    </lineage>
</organism>
<accession>A0ABY7FVS4</accession>
<feature type="region of interest" description="Disordered" evidence="5">
    <location>
        <begin position="802"/>
        <end position="855"/>
    </location>
</feature>
<feature type="transmembrane region" description="Helical" evidence="6">
    <location>
        <begin position="760"/>
        <end position="782"/>
    </location>
</feature>
<evidence type="ECO:0000256" key="6">
    <source>
        <dbReference type="SAM" id="Phobius"/>
    </source>
</evidence>
<dbReference type="CDD" id="cd11304">
    <property type="entry name" value="Cadherin_repeat"/>
    <property type="match status" value="2"/>
</dbReference>
<keyword evidence="4 6" id="KW-0472">Membrane</keyword>
<proteinExistence type="predicted"/>
<dbReference type="PRINTS" id="PR00205">
    <property type="entry name" value="CADHERIN"/>
</dbReference>
<evidence type="ECO:0000259" key="7">
    <source>
        <dbReference type="SMART" id="SM00112"/>
    </source>
</evidence>
<dbReference type="InterPro" id="IPR002126">
    <property type="entry name" value="Cadherin-like_dom"/>
</dbReference>
<comment type="subcellular location">
    <subcellularLocation>
        <location evidence="1">Membrane</location>
    </subcellularLocation>
</comment>
<name>A0ABY7FVS4_MYAAR</name>
<sequence length="855" mass="94558">MNENNPGFERSTFIAGIRGLSSRGHWTTEDLWRQTSILTLPPTICSINGTGSHTSLHEDTDSETLLHELQVCDYNYDRPSDLLEVGKVNGIEDNSTCWIEHVYDQWGENDMELFTLREDDPSYTNKWDCRLYKKECIVPSSPYKPPCGYKRENYTCPKHMGCMTHNVTQSYSVSIICRDGYGESDNRNFTFNVNSNQAPTYLNLPNEIIVDMNAASEHDIIFSTLYRDAENENLTYEYSFTKADDLSSVGYFKADPSGNYFGAITTTQTLPASYPSTTYSLNAFVTDKLSCTAYADLTITNLPDSVNIHEDEKTELTLFTVQTTDNNTDDSVTCLITNEEDNKPFFIEETYSGSDVWVVKNYVAGTNEERQLSAIKQTYTLNIDCHDTFGAGESKNLTITVTPNEGPTLTTLNTDGSLVEIKLRRNVSIVTENGRSDSIEVCVGDAKHPNHYCAHLNVTFNTDGDTSTGVVTLLRSLDFESLSKYTLTFTVNDGYLSSLQSYILVLNVTNVNEGNTITATKTSITFKETAKVGRIFDFGLQCLDEDHEEALTFSIIGGNHMDYFVLNTTNRKIYLAKEWDLEGSDNLPSTDSLTVQCEDAGGLSSTVELTFNIVDVNEHPPSVACTLPNGNTCPSTLSEMKFELKSDSSITDSLLTVTCAEPDGCNFDCVGNGLCKKYFRLVPKTTRKRSTGASSADLKLKQELDFNYNKEFVITIKISDLNDPPKFTGVSLLINYTATPPSPTPAVTSNCVTCSSQGRVLVGVLTVECIIAGLLVLHLTLVSPANIRRRALSNNGAKNATLNQRSSQIKAETTFSQRMERKTAYESSSSDSDSDSSSGTEVMAARPSPGRDNSR</sequence>
<reference evidence="8" key="1">
    <citation type="submission" date="2022-11" db="EMBL/GenBank/DDBJ databases">
        <title>Centuries of genome instability and evolution in soft-shell clam transmissible cancer (bioRxiv).</title>
        <authorList>
            <person name="Hart S.F.M."/>
            <person name="Yonemitsu M.A."/>
            <person name="Giersch R.M."/>
            <person name="Beal B.F."/>
            <person name="Arriagada G."/>
            <person name="Davis B.W."/>
            <person name="Ostrander E.A."/>
            <person name="Goff S.P."/>
            <person name="Metzger M.J."/>
        </authorList>
    </citation>
    <scope>NUCLEOTIDE SEQUENCE</scope>
    <source>
        <strain evidence="8">MELC-2E11</strain>
        <tissue evidence="8">Siphon/mantle</tissue>
    </source>
</reference>
<keyword evidence="9" id="KW-1185">Reference proteome</keyword>
<protein>
    <submittedName>
        <fullName evidence="8">FAT2-like protein</fullName>
    </submittedName>
</protein>
<evidence type="ECO:0000256" key="3">
    <source>
        <dbReference type="ARBA" id="ARBA00022837"/>
    </source>
</evidence>
<dbReference type="Proteomes" id="UP001164746">
    <property type="component" value="Chromosome 14"/>
</dbReference>
<evidence type="ECO:0000256" key="1">
    <source>
        <dbReference type="ARBA" id="ARBA00004370"/>
    </source>
</evidence>
<dbReference type="EMBL" id="CP111025">
    <property type="protein sequence ID" value="WAR25379.1"/>
    <property type="molecule type" value="Genomic_DNA"/>
</dbReference>
<evidence type="ECO:0000256" key="4">
    <source>
        <dbReference type="ARBA" id="ARBA00023136"/>
    </source>
</evidence>
<evidence type="ECO:0000313" key="8">
    <source>
        <dbReference type="EMBL" id="WAR25379.1"/>
    </source>
</evidence>
<dbReference type="Gene3D" id="2.60.40.60">
    <property type="entry name" value="Cadherins"/>
    <property type="match status" value="2"/>
</dbReference>
<keyword evidence="2" id="KW-0677">Repeat</keyword>
<evidence type="ECO:0000256" key="2">
    <source>
        <dbReference type="ARBA" id="ARBA00022737"/>
    </source>
</evidence>